<evidence type="ECO:0000313" key="2">
    <source>
        <dbReference type="EMBL" id="KAK1273093.1"/>
    </source>
</evidence>
<gene>
    <name evidence="2" type="ORF">QJS04_geneDACA009836</name>
</gene>
<dbReference type="Proteomes" id="UP001179952">
    <property type="component" value="Unassembled WGS sequence"/>
</dbReference>
<sequence>MQSTPPKTQKTMGSIPQEKEVAEDLSPFFLVYTDGTISRFGEDWVSPPSFDPVTGVTSKDVIVSSDTGVSARLYLPKLPSPQTKLPLFIFFHGGAFCIGKASSTFYHQYLNYLVSEANVVAVSVDYRRPPEDPLPTAYNDAWDVIKRAVGSLDEWLSSHADFERVYLGGDSAGANIAYNMAMRAGARGGQVENLRIEGLVLLHPYFWGTQRTESESEDPKFTAVIDRVWPFAHPTSVGNDDPLINPLGHGAPPVSTLGCARALVCVAGKDLLRDRARGYYEALGESGWDGEAEFFASEGEGHCFFLLDGASDSAKALMARIVSFINRR</sequence>
<dbReference type="InterPro" id="IPR050466">
    <property type="entry name" value="Carboxylest/Gibb_receptor"/>
</dbReference>
<dbReference type="Pfam" id="PF07859">
    <property type="entry name" value="Abhydrolase_3"/>
    <property type="match status" value="1"/>
</dbReference>
<reference evidence="2" key="1">
    <citation type="journal article" date="2023" name="Nat. Commun.">
        <title>Diploid and tetraploid genomes of Acorus and the evolution of monocots.</title>
        <authorList>
            <person name="Ma L."/>
            <person name="Liu K.W."/>
            <person name="Li Z."/>
            <person name="Hsiao Y.Y."/>
            <person name="Qi Y."/>
            <person name="Fu T."/>
            <person name="Tang G.D."/>
            <person name="Zhang D."/>
            <person name="Sun W.H."/>
            <person name="Liu D.K."/>
            <person name="Li Y."/>
            <person name="Chen G.Z."/>
            <person name="Liu X.D."/>
            <person name="Liao X.Y."/>
            <person name="Jiang Y.T."/>
            <person name="Yu X."/>
            <person name="Hao Y."/>
            <person name="Huang J."/>
            <person name="Zhao X.W."/>
            <person name="Ke S."/>
            <person name="Chen Y.Y."/>
            <person name="Wu W.L."/>
            <person name="Hsu J.L."/>
            <person name="Lin Y.F."/>
            <person name="Huang M.D."/>
            <person name="Li C.Y."/>
            <person name="Huang L."/>
            <person name="Wang Z.W."/>
            <person name="Zhao X."/>
            <person name="Zhong W.Y."/>
            <person name="Peng D.H."/>
            <person name="Ahmad S."/>
            <person name="Lan S."/>
            <person name="Zhang J.S."/>
            <person name="Tsai W.C."/>
            <person name="Van de Peer Y."/>
            <person name="Liu Z.J."/>
        </authorList>
    </citation>
    <scope>NUCLEOTIDE SEQUENCE</scope>
    <source>
        <strain evidence="2">SCP</strain>
    </source>
</reference>
<dbReference type="EMBL" id="JAUJYN010000004">
    <property type="protein sequence ID" value="KAK1273093.1"/>
    <property type="molecule type" value="Genomic_DNA"/>
</dbReference>
<feature type="domain" description="Alpha/beta hydrolase fold-3" evidence="1">
    <location>
        <begin position="89"/>
        <end position="305"/>
    </location>
</feature>
<protein>
    <submittedName>
        <fullName evidence="2">Carboxylesterase 2</fullName>
    </submittedName>
</protein>
<comment type="caution">
    <text evidence="2">The sequence shown here is derived from an EMBL/GenBank/DDBJ whole genome shotgun (WGS) entry which is preliminary data.</text>
</comment>
<accession>A0AAV9B9M5</accession>
<dbReference type="GO" id="GO:0016787">
    <property type="term" value="F:hydrolase activity"/>
    <property type="evidence" value="ECO:0007669"/>
    <property type="project" value="InterPro"/>
</dbReference>
<organism evidence="2 3">
    <name type="scientific">Acorus gramineus</name>
    <name type="common">Dwarf sweet flag</name>
    <dbReference type="NCBI Taxonomy" id="55184"/>
    <lineage>
        <taxon>Eukaryota</taxon>
        <taxon>Viridiplantae</taxon>
        <taxon>Streptophyta</taxon>
        <taxon>Embryophyta</taxon>
        <taxon>Tracheophyta</taxon>
        <taxon>Spermatophyta</taxon>
        <taxon>Magnoliopsida</taxon>
        <taxon>Liliopsida</taxon>
        <taxon>Acoraceae</taxon>
        <taxon>Acorus</taxon>
    </lineage>
</organism>
<dbReference type="InterPro" id="IPR013094">
    <property type="entry name" value="AB_hydrolase_3"/>
</dbReference>
<reference evidence="2" key="2">
    <citation type="submission" date="2023-06" db="EMBL/GenBank/DDBJ databases">
        <authorList>
            <person name="Ma L."/>
            <person name="Liu K.-W."/>
            <person name="Li Z."/>
            <person name="Hsiao Y.-Y."/>
            <person name="Qi Y."/>
            <person name="Fu T."/>
            <person name="Tang G."/>
            <person name="Zhang D."/>
            <person name="Sun W.-H."/>
            <person name="Liu D.-K."/>
            <person name="Li Y."/>
            <person name="Chen G.-Z."/>
            <person name="Liu X.-D."/>
            <person name="Liao X.-Y."/>
            <person name="Jiang Y.-T."/>
            <person name="Yu X."/>
            <person name="Hao Y."/>
            <person name="Huang J."/>
            <person name="Zhao X.-W."/>
            <person name="Ke S."/>
            <person name="Chen Y.-Y."/>
            <person name="Wu W.-L."/>
            <person name="Hsu J.-L."/>
            <person name="Lin Y.-F."/>
            <person name="Huang M.-D."/>
            <person name="Li C.-Y."/>
            <person name="Huang L."/>
            <person name="Wang Z.-W."/>
            <person name="Zhao X."/>
            <person name="Zhong W.-Y."/>
            <person name="Peng D.-H."/>
            <person name="Ahmad S."/>
            <person name="Lan S."/>
            <person name="Zhang J.-S."/>
            <person name="Tsai W.-C."/>
            <person name="Van De Peer Y."/>
            <person name="Liu Z.-J."/>
        </authorList>
    </citation>
    <scope>NUCLEOTIDE SEQUENCE</scope>
    <source>
        <strain evidence="2">SCP</strain>
        <tissue evidence="2">Leaves</tissue>
    </source>
</reference>
<dbReference type="SUPFAM" id="SSF53474">
    <property type="entry name" value="alpha/beta-Hydrolases"/>
    <property type="match status" value="1"/>
</dbReference>
<keyword evidence="3" id="KW-1185">Reference proteome</keyword>
<evidence type="ECO:0000313" key="3">
    <source>
        <dbReference type="Proteomes" id="UP001179952"/>
    </source>
</evidence>
<proteinExistence type="predicted"/>
<evidence type="ECO:0000259" key="1">
    <source>
        <dbReference type="Pfam" id="PF07859"/>
    </source>
</evidence>
<dbReference type="AlphaFoldDB" id="A0AAV9B9M5"/>
<name>A0AAV9B9M5_ACOGR</name>
<dbReference type="Gene3D" id="3.40.50.1820">
    <property type="entry name" value="alpha/beta hydrolase"/>
    <property type="match status" value="1"/>
</dbReference>
<dbReference type="InterPro" id="IPR029058">
    <property type="entry name" value="AB_hydrolase_fold"/>
</dbReference>
<dbReference type="PANTHER" id="PTHR23024">
    <property type="entry name" value="ARYLACETAMIDE DEACETYLASE"/>
    <property type="match status" value="1"/>
</dbReference>
<dbReference type="PANTHER" id="PTHR23024:SF458">
    <property type="entry name" value="ALPHA_BETA HYDROLASE FOLD-3 DOMAIN-CONTAINING PROTEIN"/>
    <property type="match status" value="1"/>
</dbReference>